<keyword evidence="9 11" id="KW-0675">Receptor</keyword>
<dbReference type="InterPro" id="IPR000725">
    <property type="entry name" value="Olfact_rcpt"/>
</dbReference>
<evidence type="ECO:0000256" key="6">
    <source>
        <dbReference type="ARBA" id="ARBA00022989"/>
    </source>
</evidence>
<dbReference type="GO" id="GO:0004930">
    <property type="term" value="F:G protein-coupled receptor activity"/>
    <property type="evidence" value="ECO:0007669"/>
    <property type="project" value="UniProtKB-KW"/>
</dbReference>
<evidence type="ECO:0000313" key="15">
    <source>
        <dbReference type="Ensembl" id="ENSCPRP00005001515.1"/>
    </source>
</evidence>
<dbReference type="PROSITE" id="PS00237">
    <property type="entry name" value="G_PROTEIN_RECEP_F1_1"/>
    <property type="match status" value="1"/>
</dbReference>
<evidence type="ECO:0000256" key="3">
    <source>
        <dbReference type="ARBA" id="ARBA00022606"/>
    </source>
</evidence>
<dbReference type="FunFam" id="1.20.1070.10:FF:000005">
    <property type="entry name" value="Olfactory receptor"/>
    <property type="match status" value="1"/>
</dbReference>
<feature type="transmembrane region" description="Helical" evidence="12">
    <location>
        <begin position="60"/>
        <end position="78"/>
    </location>
</feature>
<evidence type="ECO:0000256" key="7">
    <source>
        <dbReference type="ARBA" id="ARBA00023040"/>
    </source>
</evidence>
<reference evidence="15" key="2">
    <citation type="submission" date="2025-09" db="UniProtKB">
        <authorList>
            <consortium name="Ensembl"/>
        </authorList>
    </citation>
    <scope>IDENTIFICATION</scope>
</reference>
<evidence type="ECO:0000256" key="13">
    <source>
        <dbReference type="SAM" id="MobiDB-lite"/>
    </source>
</evidence>
<evidence type="ECO:0000259" key="14">
    <source>
        <dbReference type="PROSITE" id="PS50262"/>
    </source>
</evidence>
<dbReference type="Ensembl" id="ENSCPRT00005001781.1">
    <property type="protein sequence ID" value="ENSCPRP00005001515.1"/>
    <property type="gene ID" value="ENSCPRG00005001121.1"/>
</dbReference>
<dbReference type="PANTHER" id="PTHR26453">
    <property type="entry name" value="OLFACTORY RECEPTOR"/>
    <property type="match status" value="1"/>
</dbReference>
<protein>
    <recommendedName>
        <fullName evidence="12">Olfactory receptor</fullName>
    </recommendedName>
</protein>
<name>A0A7M4FR02_CROPO</name>
<evidence type="ECO:0000256" key="9">
    <source>
        <dbReference type="ARBA" id="ARBA00023170"/>
    </source>
</evidence>
<evidence type="ECO:0000256" key="5">
    <source>
        <dbReference type="ARBA" id="ARBA00022725"/>
    </source>
</evidence>
<dbReference type="PRINTS" id="PR00245">
    <property type="entry name" value="OLFACTORYR"/>
</dbReference>
<evidence type="ECO:0000256" key="11">
    <source>
        <dbReference type="RuleBase" id="RU000688"/>
    </source>
</evidence>
<comment type="similarity">
    <text evidence="11">Belongs to the G-protein coupled receptor 1 family.</text>
</comment>
<feature type="transmembrane region" description="Helical" evidence="12">
    <location>
        <begin position="196"/>
        <end position="220"/>
    </location>
</feature>
<dbReference type="GO" id="GO:0004984">
    <property type="term" value="F:olfactory receptor activity"/>
    <property type="evidence" value="ECO:0007669"/>
    <property type="project" value="InterPro"/>
</dbReference>
<dbReference type="CDD" id="cd15431">
    <property type="entry name" value="7tmA_OR13H-like"/>
    <property type="match status" value="1"/>
</dbReference>
<keyword evidence="3 12" id="KW-0716">Sensory transduction</keyword>
<feature type="transmembrane region" description="Helical" evidence="12">
    <location>
        <begin position="98"/>
        <end position="120"/>
    </location>
</feature>
<dbReference type="Pfam" id="PF13853">
    <property type="entry name" value="7tm_4"/>
    <property type="match status" value="1"/>
</dbReference>
<dbReference type="OMA" id="FICEVRA"/>
<dbReference type="SUPFAM" id="SSF81321">
    <property type="entry name" value="Family A G protein-coupled receptor-like"/>
    <property type="match status" value="1"/>
</dbReference>
<feature type="transmembrane region" description="Helical" evidence="12">
    <location>
        <begin position="272"/>
        <end position="291"/>
    </location>
</feature>
<dbReference type="AlphaFoldDB" id="A0A7M4FR02"/>
<evidence type="ECO:0000256" key="4">
    <source>
        <dbReference type="ARBA" id="ARBA00022692"/>
    </source>
</evidence>
<keyword evidence="8 12" id="KW-0472">Membrane</keyword>
<feature type="transmembrane region" description="Helical" evidence="12">
    <location>
        <begin position="241"/>
        <end position="260"/>
    </location>
</feature>
<proteinExistence type="inferred from homology"/>
<sequence>MGKLNKTIVTEFILVGLSHHPQAQVAFFAILLVIYLLTLLGNSVITVVIWTDSKLHNPMYFFLSNLSFLDICYTSTSAPQALVNCFIKRPTISFINCFSQMCISLYLGVTECFLLAVMAYDRFVAICNPLHYPLIMNGRVCIQLAVGVWASSFFLTVIPALTMPAEFCGPNVINHFTCEVQAVLKLACSDTHLNGIMMFASGVLTLLIPFAFIMVTYIRIGMAVLRIRSAQGRSKAISTCSSHLTVVSIFYGTAMVMYVRPQTKSVSEQDKLFSVFYGVVTPMLNPLIYSLRNKDVKGALKRHFKITSCSRVSERENKISEKSGNTKHSDSHRKQ</sequence>
<keyword evidence="7 11" id="KW-0297">G-protein coupled receptor</keyword>
<dbReference type="GO" id="GO:0005886">
    <property type="term" value="C:plasma membrane"/>
    <property type="evidence" value="ECO:0007669"/>
    <property type="project" value="UniProtKB-SubCell"/>
</dbReference>
<evidence type="ECO:0000256" key="10">
    <source>
        <dbReference type="ARBA" id="ARBA00023224"/>
    </source>
</evidence>
<feature type="region of interest" description="Disordered" evidence="13">
    <location>
        <begin position="315"/>
        <end position="335"/>
    </location>
</feature>
<feature type="transmembrane region" description="Helical" evidence="12">
    <location>
        <begin position="140"/>
        <end position="161"/>
    </location>
</feature>
<dbReference type="Proteomes" id="UP000594220">
    <property type="component" value="Unplaced"/>
</dbReference>
<dbReference type="InterPro" id="IPR017452">
    <property type="entry name" value="GPCR_Rhodpsn_7TM"/>
</dbReference>
<dbReference type="PRINTS" id="PR00237">
    <property type="entry name" value="GPCRRHODOPSN"/>
</dbReference>
<keyword evidence="10 11" id="KW-0807">Transducer</keyword>
<reference evidence="15" key="1">
    <citation type="submission" date="2025-08" db="UniProtKB">
        <authorList>
            <consortium name="Ensembl"/>
        </authorList>
    </citation>
    <scope>IDENTIFICATION</scope>
</reference>
<evidence type="ECO:0000256" key="1">
    <source>
        <dbReference type="ARBA" id="ARBA00004651"/>
    </source>
</evidence>
<keyword evidence="2 12" id="KW-1003">Cell membrane</keyword>
<evidence type="ECO:0000313" key="16">
    <source>
        <dbReference type="Proteomes" id="UP000594220"/>
    </source>
</evidence>
<keyword evidence="6 12" id="KW-1133">Transmembrane helix</keyword>
<dbReference type="Gene3D" id="1.20.1070.10">
    <property type="entry name" value="Rhodopsin 7-helix transmembrane proteins"/>
    <property type="match status" value="1"/>
</dbReference>
<keyword evidence="16" id="KW-1185">Reference proteome</keyword>
<dbReference type="PROSITE" id="PS50262">
    <property type="entry name" value="G_PROTEIN_RECEP_F1_2"/>
    <property type="match status" value="1"/>
</dbReference>
<dbReference type="GeneTree" id="ENSGT01140000282496"/>
<evidence type="ECO:0000256" key="8">
    <source>
        <dbReference type="ARBA" id="ARBA00023136"/>
    </source>
</evidence>
<keyword evidence="5 12" id="KW-0552">Olfaction</keyword>
<dbReference type="InterPro" id="IPR000276">
    <property type="entry name" value="GPCR_Rhodpsn"/>
</dbReference>
<feature type="domain" description="G-protein coupled receptors family 1 profile" evidence="14">
    <location>
        <begin position="41"/>
        <end position="289"/>
    </location>
</feature>
<evidence type="ECO:0000256" key="2">
    <source>
        <dbReference type="ARBA" id="ARBA00022475"/>
    </source>
</evidence>
<organism evidence="15 16">
    <name type="scientific">Crocodylus porosus</name>
    <name type="common">Saltwater crocodile</name>
    <name type="synonym">Estuarine crocodile</name>
    <dbReference type="NCBI Taxonomy" id="8502"/>
    <lineage>
        <taxon>Eukaryota</taxon>
        <taxon>Metazoa</taxon>
        <taxon>Chordata</taxon>
        <taxon>Craniata</taxon>
        <taxon>Vertebrata</taxon>
        <taxon>Euteleostomi</taxon>
        <taxon>Archelosauria</taxon>
        <taxon>Archosauria</taxon>
        <taxon>Crocodylia</taxon>
        <taxon>Longirostres</taxon>
        <taxon>Crocodylidae</taxon>
        <taxon>Crocodylus</taxon>
    </lineage>
</organism>
<accession>A0A7M4FR02</accession>
<evidence type="ECO:0000256" key="12">
    <source>
        <dbReference type="RuleBase" id="RU363047"/>
    </source>
</evidence>
<comment type="subcellular location">
    <subcellularLocation>
        <location evidence="1 12">Cell membrane</location>
        <topology evidence="1 12">Multi-pass membrane protein</topology>
    </subcellularLocation>
</comment>
<feature type="transmembrane region" description="Helical" evidence="12">
    <location>
        <begin position="25"/>
        <end position="48"/>
    </location>
</feature>
<keyword evidence="4 11" id="KW-0812">Transmembrane</keyword>